<feature type="compositionally biased region" description="Polar residues" evidence="1">
    <location>
        <begin position="95"/>
        <end position="108"/>
    </location>
</feature>
<dbReference type="PANTHER" id="PTHR31025:SF9">
    <property type="entry name" value="SI:DKEY-286J15.1"/>
    <property type="match status" value="1"/>
</dbReference>
<gene>
    <name evidence="3" type="primary">LOC108678850</name>
</gene>
<dbReference type="PANTHER" id="PTHR31025">
    <property type="entry name" value="SI:CH211-196P9.1-RELATED"/>
    <property type="match status" value="1"/>
</dbReference>
<proteinExistence type="predicted"/>
<evidence type="ECO:0000313" key="3">
    <source>
        <dbReference type="RefSeq" id="XP_018022832.2"/>
    </source>
</evidence>
<name>A0A8B7PAR1_HYAAZ</name>
<feature type="region of interest" description="Disordered" evidence="1">
    <location>
        <begin position="289"/>
        <end position="320"/>
    </location>
</feature>
<feature type="region of interest" description="Disordered" evidence="1">
    <location>
        <begin position="76"/>
        <end position="111"/>
    </location>
</feature>
<dbReference type="AlphaFoldDB" id="A0A8B7PAR1"/>
<keyword evidence="2" id="KW-1185">Reference proteome</keyword>
<dbReference type="RefSeq" id="XP_018022832.2">
    <property type="nucleotide sequence ID" value="XM_018167343.2"/>
</dbReference>
<feature type="compositionally biased region" description="Low complexity" evidence="1">
    <location>
        <begin position="80"/>
        <end position="90"/>
    </location>
</feature>
<dbReference type="OrthoDB" id="6512834at2759"/>
<reference evidence="3" key="1">
    <citation type="submission" date="2025-08" db="UniProtKB">
        <authorList>
            <consortium name="RefSeq"/>
        </authorList>
    </citation>
    <scope>IDENTIFICATION</scope>
    <source>
        <tissue evidence="3">Whole organism</tissue>
    </source>
</reference>
<sequence>MNHLYEAITRYTFYPTPSQYKSVAVEIVKKYPFLAPLPFGDSVVYWRTRLSEKLRNTRKRRDLEVPAVEAYRGRRRTLLSSNSESSASPRNENELNSTPTKSVKNSSENKLRRAVKCKPPFGVLNYLPPNTLADDDAAMARHQWVMINDYKKNFKDTRKIDDLMDKTFPYRRRLIVTEMVKIQKLKSDFPFLFDEQQIILEFRRLTGMDIMEVMMKRLIAYAPAILHLAKDHTDLMSLLDAPADDIEEQRCCRALCHLPSLLKEELHVGVESDLNEELAPHLIMTVPKPSTSATSVDEAQSSVRDTAASGSSSGVPPDATYLMPSTGEVLLSSDDFMPVTLGHDNYGL</sequence>
<feature type="compositionally biased region" description="Polar residues" evidence="1">
    <location>
        <begin position="289"/>
        <end position="314"/>
    </location>
</feature>
<organism evidence="2 3">
    <name type="scientific">Hyalella azteca</name>
    <name type="common">Amphipod</name>
    <dbReference type="NCBI Taxonomy" id="294128"/>
    <lineage>
        <taxon>Eukaryota</taxon>
        <taxon>Metazoa</taxon>
        <taxon>Ecdysozoa</taxon>
        <taxon>Arthropoda</taxon>
        <taxon>Crustacea</taxon>
        <taxon>Multicrustacea</taxon>
        <taxon>Malacostraca</taxon>
        <taxon>Eumalacostraca</taxon>
        <taxon>Peracarida</taxon>
        <taxon>Amphipoda</taxon>
        <taxon>Senticaudata</taxon>
        <taxon>Talitrida</taxon>
        <taxon>Talitroidea</taxon>
        <taxon>Hyalellidae</taxon>
        <taxon>Hyalella</taxon>
    </lineage>
</organism>
<dbReference type="Proteomes" id="UP000694843">
    <property type="component" value="Unplaced"/>
</dbReference>
<dbReference type="GeneID" id="108678850"/>
<protein>
    <submittedName>
        <fullName evidence="3">Uncharacterized protein LOC108678850</fullName>
    </submittedName>
</protein>
<dbReference type="KEGG" id="hazt:108678850"/>
<accession>A0A8B7PAR1</accession>
<evidence type="ECO:0000313" key="2">
    <source>
        <dbReference type="Proteomes" id="UP000694843"/>
    </source>
</evidence>
<evidence type="ECO:0000256" key="1">
    <source>
        <dbReference type="SAM" id="MobiDB-lite"/>
    </source>
</evidence>